<organism evidence="1 2">
    <name type="scientific">Takifugu bimaculatus</name>
    <dbReference type="NCBI Taxonomy" id="433685"/>
    <lineage>
        <taxon>Eukaryota</taxon>
        <taxon>Metazoa</taxon>
        <taxon>Chordata</taxon>
        <taxon>Craniata</taxon>
        <taxon>Vertebrata</taxon>
        <taxon>Euteleostomi</taxon>
        <taxon>Actinopterygii</taxon>
        <taxon>Neopterygii</taxon>
        <taxon>Teleostei</taxon>
        <taxon>Neoteleostei</taxon>
        <taxon>Acanthomorphata</taxon>
        <taxon>Eupercaria</taxon>
        <taxon>Tetraodontiformes</taxon>
        <taxon>Tetradontoidea</taxon>
        <taxon>Tetraodontidae</taxon>
        <taxon>Takifugu</taxon>
    </lineage>
</organism>
<dbReference type="EMBL" id="SWLE01000016">
    <property type="protein sequence ID" value="TNM90332.1"/>
    <property type="molecule type" value="Genomic_DNA"/>
</dbReference>
<gene>
    <name evidence="1" type="ORF">fugu_002621</name>
</gene>
<sequence>MLSSHRPVAGTRGIGSTRRAVLIHCFRPAREDNLTPRAMVLSQMKSTGF</sequence>
<dbReference type="Proteomes" id="UP000516260">
    <property type="component" value="Chromosome 3"/>
</dbReference>
<dbReference type="AlphaFoldDB" id="A0A4Z2BE95"/>
<proteinExistence type="predicted"/>
<evidence type="ECO:0000313" key="2">
    <source>
        <dbReference type="Proteomes" id="UP000516260"/>
    </source>
</evidence>
<keyword evidence="2" id="KW-1185">Reference proteome</keyword>
<comment type="caution">
    <text evidence="1">The sequence shown here is derived from an EMBL/GenBank/DDBJ whole genome shotgun (WGS) entry which is preliminary data.</text>
</comment>
<name>A0A4Z2BE95_9TELE</name>
<accession>A0A4Z2BE95</accession>
<protein>
    <submittedName>
        <fullName evidence="1">Uncharacterized protein</fullName>
    </submittedName>
</protein>
<evidence type="ECO:0000313" key="1">
    <source>
        <dbReference type="EMBL" id="TNM90332.1"/>
    </source>
</evidence>
<reference evidence="1 2" key="1">
    <citation type="submission" date="2019-04" db="EMBL/GenBank/DDBJ databases">
        <title>The sequence and de novo assembly of Takifugu bimaculatus genome using PacBio and Hi-C technologies.</title>
        <authorList>
            <person name="Xu P."/>
            <person name="Liu B."/>
            <person name="Zhou Z."/>
        </authorList>
    </citation>
    <scope>NUCLEOTIDE SEQUENCE [LARGE SCALE GENOMIC DNA]</scope>
    <source>
        <strain evidence="1">TB-2018</strain>
        <tissue evidence="1">Muscle</tissue>
    </source>
</reference>